<protein>
    <submittedName>
        <fullName evidence="3">Uncharacterized protein</fullName>
    </submittedName>
</protein>
<keyword evidence="2" id="KW-0472">Membrane</keyword>
<dbReference type="RefSeq" id="WP_263843055.1">
    <property type="nucleotide sequence ID" value="NZ_JALIEB010000002.1"/>
</dbReference>
<dbReference type="Proteomes" id="UP001208690">
    <property type="component" value="Unassembled WGS sequence"/>
</dbReference>
<evidence type="ECO:0000313" key="3">
    <source>
        <dbReference type="EMBL" id="MCV3270734.1"/>
    </source>
</evidence>
<evidence type="ECO:0000313" key="4">
    <source>
        <dbReference type="Proteomes" id="UP001208690"/>
    </source>
</evidence>
<keyword evidence="2" id="KW-1133">Transmembrane helix</keyword>
<feature type="region of interest" description="Disordered" evidence="1">
    <location>
        <begin position="1"/>
        <end position="26"/>
    </location>
</feature>
<comment type="caution">
    <text evidence="3">The sequence shown here is derived from an EMBL/GenBank/DDBJ whole genome shotgun (WGS) entry which is preliminary data.</text>
</comment>
<keyword evidence="2" id="KW-0812">Transmembrane</keyword>
<feature type="compositionally biased region" description="Basic and acidic residues" evidence="1">
    <location>
        <begin position="1"/>
        <end position="10"/>
    </location>
</feature>
<accession>A0ABT3BC37</accession>
<feature type="region of interest" description="Disordered" evidence="1">
    <location>
        <begin position="67"/>
        <end position="90"/>
    </location>
</feature>
<reference evidence="3 4" key="1">
    <citation type="submission" date="2022-04" db="EMBL/GenBank/DDBJ databases">
        <title>Roseobacter sp. WL0113 is a bacterium isolated from neritic sediment.</title>
        <authorList>
            <person name="Wang L."/>
            <person name="He W."/>
            <person name="Zhang D.-F."/>
        </authorList>
    </citation>
    <scope>NUCLEOTIDE SEQUENCE [LARGE SCALE GENOMIC DNA]</scope>
    <source>
        <strain evidence="3 4">WL0113</strain>
    </source>
</reference>
<dbReference type="EMBL" id="JALIEB010000002">
    <property type="protein sequence ID" value="MCV3270734.1"/>
    <property type="molecule type" value="Genomic_DNA"/>
</dbReference>
<evidence type="ECO:0000256" key="2">
    <source>
        <dbReference type="SAM" id="Phobius"/>
    </source>
</evidence>
<organism evidence="3 4">
    <name type="scientific">Roseobacter sinensis</name>
    <dbReference type="NCBI Taxonomy" id="2931391"/>
    <lineage>
        <taxon>Bacteria</taxon>
        <taxon>Pseudomonadati</taxon>
        <taxon>Pseudomonadota</taxon>
        <taxon>Alphaproteobacteria</taxon>
        <taxon>Rhodobacterales</taxon>
        <taxon>Roseobacteraceae</taxon>
        <taxon>Roseobacter</taxon>
    </lineage>
</organism>
<sequence length="393" mass="41042">MLEKNSDHSGDPQGAQGEKPTVKDLYAVPNWEERLTAARAQRERALARHLQAKTTRTSEVEAIVAPPPDTAEDAEANGISGTADEHTVAAPESDVRRGVLMRPGRTILVAMACFASLGFGLALGLGTLLGIGALRPPPPIIETATPQPDPPAPDERVAMDVEPAPVVTPAPPDPAPVPATPPVTQVALPAAVDPPPPAKTPPLAKAQPLFADVQAQPNSPAEEPLSLVAWLPLQAFAAAETPADPPALPVTPPDPLPGAEWTLADKLAAGGTDLSVLDLRVYAPDAVPEGRLNASLAQLDDTGLSVANLQRVDFAVSTAHIRFYNAEDAAAAGALGKSLGIEARDFSAEQRGPLGLIEVWFAGVPKSALAEEIAGRRSGTYLFDRLRDKLRSD</sequence>
<evidence type="ECO:0000256" key="1">
    <source>
        <dbReference type="SAM" id="MobiDB-lite"/>
    </source>
</evidence>
<gene>
    <name evidence="3" type="ORF">MUB52_04770</name>
</gene>
<keyword evidence="4" id="KW-1185">Reference proteome</keyword>
<feature type="transmembrane region" description="Helical" evidence="2">
    <location>
        <begin position="106"/>
        <end position="134"/>
    </location>
</feature>
<proteinExistence type="predicted"/>
<name>A0ABT3BC37_9RHOB</name>